<dbReference type="SUPFAM" id="SSF54695">
    <property type="entry name" value="POZ domain"/>
    <property type="match status" value="1"/>
</dbReference>
<protein>
    <recommendedName>
        <fullName evidence="1">BTB domain-containing protein</fullName>
    </recommendedName>
</protein>
<dbReference type="PANTHER" id="PTHR22744:SF14">
    <property type="entry name" value="BTB DOMAIN-CONTAINING PROTEIN-RELATED"/>
    <property type="match status" value="1"/>
</dbReference>
<dbReference type="PROSITE" id="PS50097">
    <property type="entry name" value="BTB"/>
    <property type="match status" value="1"/>
</dbReference>
<proteinExistence type="predicted"/>
<dbReference type="AlphaFoldDB" id="E3NMF1"/>
<dbReference type="HOGENOM" id="CLU_036654_0_1_1"/>
<evidence type="ECO:0000259" key="1">
    <source>
        <dbReference type="PROSITE" id="PS50097"/>
    </source>
</evidence>
<dbReference type="PANTHER" id="PTHR22744">
    <property type="entry name" value="HELIX LOOP HELIX PROTEIN 21-RELATED"/>
    <property type="match status" value="1"/>
</dbReference>
<dbReference type="STRING" id="31234.E3NMF1"/>
<keyword evidence="3" id="KW-1185">Reference proteome</keyword>
<dbReference type="CDD" id="cd18186">
    <property type="entry name" value="BTB_POZ_ZBTB_KLHL-like"/>
    <property type="match status" value="1"/>
</dbReference>
<accession>E3NMF1</accession>
<name>E3NMF1_CAERE</name>
<feature type="domain" description="BTB" evidence="1">
    <location>
        <begin position="139"/>
        <end position="222"/>
    </location>
</feature>
<dbReference type="Proteomes" id="UP000008281">
    <property type="component" value="Unassembled WGS sequence"/>
</dbReference>
<dbReference type="InterPro" id="IPR000210">
    <property type="entry name" value="BTB/POZ_dom"/>
</dbReference>
<dbReference type="InParanoid" id="E3NMF1"/>
<dbReference type="SMART" id="SM00225">
    <property type="entry name" value="BTB"/>
    <property type="match status" value="1"/>
</dbReference>
<dbReference type="InterPro" id="IPR011333">
    <property type="entry name" value="SKP1/BTB/POZ_sf"/>
</dbReference>
<dbReference type="eggNOG" id="ENOG502RFNH">
    <property type="taxonomic scope" value="Eukaryota"/>
</dbReference>
<dbReference type="EMBL" id="DS269031">
    <property type="protein sequence ID" value="EFP07970.1"/>
    <property type="molecule type" value="Genomic_DNA"/>
</dbReference>
<dbReference type="FunCoup" id="E3NMF1">
    <property type="interactions" value="27"/>
</dbReference>
<dbReference type="Gene3D" id="3.30.710.10">
    <property type="entry name" value="Potassium Channel Kv1.1, Chain A"/>
    <property type="match status" value="1"/>
</dbReference>
<sequence>MLGEPIEYTSGTYLVNNATNILESKSHHKIKCTWTKRILLPNPFRIIFTWKFDWNKLKNQGVDKITGYITLFSVNNAFTAMKMNLELTKSYQEFTNEFGYDSSIFGYDKVYYAYCLTPHYNPISEKPDYDKMFAPSDQNDTILVVDGKKLHVSKAVSSFSCKISINVSVFQFLSYHSEYFRALFSSNFKEGQMDEIPIGEVSYEDFALLLRTFYPDPVFVTDATVEKILEMARRFLVSSVIKVTEHHLLNMSKINNEKMLRLADEYGMQTLLDKSIRGLDTLAKAKQMKKSQKYEQLSDKTKLKVFDRLMDFV</sequence>
<organism evidence="3">
    <name type="scientific">Caenorhabditis remanei</name>
    <name type="common">Caenorhabditis vulgaris</name>
    <dbReference type="NCBI Taxonomy" id="31234"/>
    <lineage>
        <taxon>Eukaryota</taxon>
        <taxon>Metazoa</taxon>
        <taxon>Ecdysozoa</taxon>
        <taxon>Nematoda</taxon>
        <taxon>Chromadorea</taxon>
        <taxon>Rhabditida</taxon>
        <taxon>Rhabditina</taxon>
        <taxon>Rhabditomorpha</taxon>
        <taxon>Rhabditoidea</taxon>
        <taxon>Rhabditidae</taxon>
        <taxon>Peloderinae</taxon>
        <taxon>Caenorhabditis</taxon>
    </lineage>
</organism>
<reference evidence="2" key="1">
    <citation type="submission" date="2007-07" db="EMBL/GenBank/DDBJ databases">
        <title>PCAP assembly of the Caenorhabditis remanei genome.</title>
        <authorList>
            <consortium name="The Caenorhabditis remanei Sequencing Consortium"/>
            <person name="Wilson R.K."/>
        </authorList>
    </citation>
    <scope>NUCLEOTIDE SEQUENCE [LARGE SCALE GENOMIC DNA]</scope>
    <source>
        <strain evidence="2">PB4641</strain>
    </source>
</reference>
<evidence type="ECO:0000313" key="3">
    <source>
        <dbReference type="Proteomes" id="UP000008281"/>
    </source>
</evidence>
<gene>
    <name evidence="2" type="ORF">CRE_17653</name>
</gene>
<dbReference type="Pfam" id="PF00651">
    <property type="entry name" value="BTB"/>
    <property type="match status" value="1"/>
</dbReference>
<evidence type="ECO:0000313" key="2">
    <source>
        <dbReference type="EMBL" id="EFP07970.1"/>
    </source>
</evidence>